<protein>
    <submittedName>
        <fullName evidence="2">LAMI_0H18492g1_1</fullName>
    </submittedName>
</protein>
<evidence type="ECO:0000313" key="3">
    <source>
        <dbReference type="Proteomes" id="UP000191024"/>
    </source>
</evidence>
<dbReference type="GO" id="GO:0005758">
    <property type="term" value="C:mitochondrial intermembrane space"/>
    <property type="evidence" value="ECO:0007669"/>
    <property type="project" value="InterPro"/>
</dbReference>
<sequence>MKLFNNVSEFEYPWEQLSAANWRKYPNEASTHVKAVDVLRRELDPSGRRLISERLITCEQSVPKWISMLIGGCNVSYVREVSVVDLDTKTLTLRSCNLTCANILKVFETVKYSPHPRDSKKTLFEQEAKITAYAGISKLCNKIEEWSVNRFHENALKGKRGFDTVLETLSERWNISESLVDDIGSSLVDKINETVEDFKAVTEDLPKGTRHESSFLSGNYSEIRKAFTKSS</sequence>
<dbReference type="PANTHER" id="PTHR11158">
    <property type="entry name" value="MSF1/PX19 RELATED"/>
    <property type="match status" value="1"/>
</dbReference>
<organism evidence="2 3">
    <name type="scientific">Lachancea mirantina</name>
    <dbReference type="NCBI Taxonomy" id="1230905"/>
    <lineage>
        <taxon>Eukaryota</taxon>
        <taxon>Fungi</taxon>
        <taxon>Dikarya</taxon>
        <taxon>Ascomycota</taxon>
        <taxon>Saccharomycotina</taxon>
        <taxon>Saccharomycetes</taxon>
        <taxon>Saccharomycetales</taxon>
        <taxon>Saccharomycetaceae</taxon>
        <taxon>Lachancea</taxon>
    </lineage>
</organism>
<dbReference type="AlphaFoldDB" id="A0A1G4KJI1"/>
<proteinExistence type="predicted"/>
<dbReference type="InterPro" id="IPR006797">
    <property type="entry name" value="PRELI/MSF1_dom"/>
</dbReference>
<keyword evidence="3" id="KW-1185">Reference proteome</keyword>
<dbReference type="Pfam" id="PF04707">
    <property type="entry name" value="PRELI"/>
    <property type="match status" value="1"/>
</dbReference>
<accession>A0A1G4KJI1</accession>
<dbReference type="InterPro" id="IPR037365">
    <property type="entry name" value="Slowmo/Ups"/>
</dbReference>
<dbReference type="PROSITE" id="PS50904">
    <property type="entry name" value="PRELI_MSF1"/>
    <property type="match status" value="1"/>
</dbReference>
<reference evidence="3" key="1">
    <citation type="submission" date="2016-03" db="EMBL/GenBank/DDBJ databases">
        <authorList>
            <person name="Devillers H."/>
        </authorList>
    </citation>
    <scope>NUCLEOTIDE SEQUENCE [LARGE SCALE GENOMIC DNA]</scope>
</reference>
<gene>
    <name evidence="2" type="ORF">LAMI_0H18492G</name>
</gene>
<dbReference type="OrthoDB" id="407630at2759"/>
<dbReference type="STRING" id="1230905.A0A1G4KJI1"/>
<name>A0A1G4KJI1_9SACH</name>
<dbReference type="Proteomes" id="UP000191024">
    <property type="component" value="Chromosome H"/>
</dbReference>
<evidence type="ECO:0000259" key="1">
    <source>
        <dbReference type="PROSITE" id="PS50904"/>
    </source>
</evidence>
<dbReference type="EMBL" id="LT598468">
    <property type="protein sequence ID" value="SCV04714.1"/>
    <property type="molecule type" value="Genomic_DNA"/>
</dbReference>
<evidence type="ECO:0000313" key="2">
    <source>
        <dbReference type="EMBL" id="SCV04714.1"/>
    </source>
</evidence>
<feature type="domain" description="PRELI/MSF1" evidence="1">
    <location>
        <begin position="1"/>
        <end position="174"/>
    </location>
</feature>